<evidence type="ECO:0000313" key="3">
    <source>
        <dbReference type="Proteomes" id="UP000370142"/>
    </source>
</evidence>
<sequence>MTVAPREERLARADALARRMERLEEFAQVVTVLLAIIPTAYGVLTWVYGVELWNDSSIYQTALEAPGAPQSWGAAMVILGVLTAISGWRAHNRCLMITTGLTALLLAMFMAMFLTEFIQHTDREGALAPAMIYAVLSMCFLARSRMAWSSQRDG</sequence>
<evidence type="ECO:0000256" key="1">
    <source>
        <dbReference type="SAM" id="Phobius"/>
    </source>
</evidence>
<feature type="transmembrane region" description="Helical" evidence="1">
    <location>
        <begin position="126"/>
        <end position="142"/>
    </location>
</feature>
<keyword evidence="1" id="KW-0472">Membrane</keyword>
<proteinExistence type="predicted"/>
<evidence type="ECO:0000313" key="2">
    <source>
        <dbReference type="EMBL" id="QGH75266.1"/>
    </source>
</evidence>
<dbReference type="KEGG" id="vg:60321182"/>
<accession>A0A5Q2W9T4</accession>
<feature type="transmembrane region" description="Helical" evidence="1">
    <location>
        <begin position="26"/>
        <end position="49"/>
    </location>
</feature>
<keyword evidence="1" id="KW-0812">Transmembrane</keyword>
<dbReference type="EMBL" id="MN617843">
    <property type="protein sequence ID" value="QGH75266.1"/>
    <property type="molecule type" value="Genomic_DNA"/>
</dbReference>
<feature type="transmembrane region" description="Helical" evidence="1">
    <location>
        <begin position="95"/>
        <end position="114"/>
    </location>
</feature>
<keyword evidence="1" id="KW-1133">Transmembrane helix</keyword>
<keyword evidence="3" id="KW-1185">Reference proteome</keyword>
<dbReference type="RefSeq" id="YP_009949774.1">
    <property type="nucleotide sequence ID" value="NC_051584.1"/>
</dbReference>
<gene>
    <name evidence="2" type="primary">18</name>
    <name evidence="2" type="ORF">SEA_QUESADILLA_18</name>
</gene>
<feature type="transmembrane region" description="Helical" evidence="1">
    <location>
        <begin position="69"/>
        <end position="88"/>
    </location>
</feature>
<name>A0A5Q2W9T4_9CAUD</name>
<dbReference type="GeneID" id="60321182"/>
<organism evidence="2 3">
    <name type="scientific">Mycobacterium phage Quesadilla</name>
    <dbReference type="NCBI Taxonomy" id="2664226"/>
    <lineage>
        <taxon>Viruses</taxon>
        <taxon>Duplodnaviria</taxon>
        <taxon>Heunggongvirae</taxon>
        <taxon>Uroviricota</taxon>
        <taxon>Caudoviricetes</taxon>
        <taxon>Bclasvirinae</taxon>
        <taxon>Quesadillavirus</taxon>
        <taxon>Quesadillavirus quesadilla</taxon>
    </lineage>
</organism>
<reference evidence="2 3" key="1">
    <citation type="submission" date="2019-10" db="EMBL/GenBank/DDBJ databases">
        <authorList>
            <person name="Jorgensen H.J."/>
            <person name="Tolsma S."/>
            <person name="Caruso S.M."/>
            <person name="Garlena R.A."/>
            <person name="Russell D.A."/>
            <person name="Pope W.H."/>
            <person name="Jacobs-Se D."/>
            <person name="Hatfull G.F."/>
        </authorList>
    </citation>
    <scope>NUCLEOTIDE SEQUENCE [LARGE SCALE GENOMIC DNA]</scope>
</reference>
<dbReference type="Proteomes" id="UP000370142">
    <property type="component" value="Segment"/>
</dbReference>
<protein>
    <submittedName>
        <fullName evidence="2">Membrane protein</fullName>
    </submittedName>
</protein>